<dbReference type="Gene3D" id="3.20.20.30">
    <property type="entry name" value="Luciferase-like domain"/>
    <property type="match status" value="1"/>
</dbReference>
<dbReference type="SUPFAM" id="SSF51679">
    <property type="entry name" value="Bacterial luciferase-like"/>
    <property type="match status" value="1"/>
</dbReference>
<dbReference type="RefSeq" id="WP_377466996.1">
    <property type="nucleotide sequence ID" value="NZ_JBHUOP010000004.1"/>
</dbReference>
<gene>
    <name evidence="3" type="ORF">ACFSYH_10925</name>
</gene>
<dbReference type="InterPro" id="IPR036661">
    <property type="entry name" value="Luciferase-like_sf"/>
</dbReference>
<dbReference type="Proteomes" id="UP001597391">
    <property type="component" value="Unassembled WGS sequence"/>
</dbReference>
<evidence type="ECO:0000313" key="4">
    <source>
        <dbReference type="Proteomes" id="UP001597391"/>
    </source>
</evidence>
<protein>
    <submittedName>
        <fullName evidence="3">LLM class F420-dependent oxidoreductase</fullName>
    </submittedName>
</protein>
<dbReference type="CDD" id="cd01097">
    <property type="entry name" value="Tetrahydromethanopterin_reductase"/>
    <property type="match status" value="1"/>
</dbReference>
<dbReference type="EMBL" id="JBHUOP010000004">
    <property type="protein sequence ID" value="MFD2841074.1"/>
    <property type="molecule type" value="Genomic_DNA"/>
</dbReference>
<evidence type="ECO:0000313" key="3">
    <source>
        <dbReference type="EMBL" id="MFD2841074.1"/>
    </source>
</evidence>
<reference evidence="4" key="1">
    <citation type="journal article" date="2019" name="Int. J. Syst. Evol. Microbiol.">
        <title>The Global Catalogue of Microorganisms (GCM) 10K type strain sequencing project: providing services to taxonomists for standard genome sequencing and annotation.</title>
        <authorList>
            <consortium name="The Broad Institute Genomics Platform"/>
            <consortium name="The Broad Institute Genome Sequencing Center for Infectious Disease"/>
            <person name="Wu L."/>
            <person name="Ma J."/>
        </authorList>
    </citation>
    <scope>NUCLEOTIDE SEQUENCE [LARGE SCALE GENOMIC DNA]</scope>
    <source>
        <strain evidence="4">KCTC 33576</strain>
    </source>
</reference>
<dbReference type="Pfam" id="PF00296">
    <property type="entry name" value="Bac_luciferase"/>
    <property type="match status" value="1"/>
</dbReference>
<proteinExistence type="predicted"/>
<dbReference type="NCBIfam" id="TIGR03559">
    <property type="entry name" value="F420_Rv3520c"/>
    <property type="match status" value="1"/>
</dbReference>
<keyword evidence="1" id="KW-0560">Oxidoreductase</keyword>
<dbReference type="InterPro" id="IPR050564">
    <property type="entry name" value="F420-G6PD/mer"/>
</dbReference>
<name>A0ABW5XJP0_9MICO</name>
<dbReference type="PANTHER" id="PTHR43244:SF1">
    <property type="entry name" value="5,10-METHYLENETETRAHYDROMETHANOPTERIN REDUCTASE"/>
    <property type="match status" value="1"/>
</dbReference>
<dbReference type="InterPro" id="IPR019951">
    <property type="entry name" value="F420_OxRdatse_Rv3520c_pred"/>
</dbReference>
<dbReference type="InterPro" id="IPR011251">
    <property type="entry name" value="Luciferase-like_dom"/>
</dbReference>
<comment type="caution">
    <text evidence="3">The sequence shown here is derived from an EMBL/GenBank/DDBJ whole genome shotgun (WGS) entry which is preliminary data.</text>
</comment>
<accession>A0ABW5XJP0</accession>
<evidence type="ECO:0000259" key="2">
    <source>
        <dbReference type="Pfam" id="PF00296"/>
    </source>
</evidence>
<keyword evidence="4" id="KW-1185">Reference proteome</keyword>
<dbReference type="PANTHER" id="PTHR43244">
    <property type="match status" value="1"/>
</dbReference>
<sequence>MRIGINAGYWQSGPPSGIEQAILAADDAGVDSFWTSEAYGSDALTPLAWWGATTKNIRLGTAVMQMSARTPTAAAMAAITLDHLSGGRFIMGLGVSGPQVVEGWYGQPYARPLARTREYVDIVRQTFRREAPVTARGRFYQLPLAPESGEGVTGLGKALKSTVHPLRTDLPIHLAAEGPKNIALAAEICDGWLPLFYSPRLDTEFRDLLAEGFARRAEDLSPTQQFEVSATVPVVAHDNLDDALAAIRPFFALYIGGMGAQSANFHRSAVERLGYGEICDDVAALYQTGNPSDKAKAAELIPLELIDDVALVGPVSRIAEGLRRWEDTAVTSILVQGDHSAVTALLQANATISS</sequence>
<feature type="domain" description="Luciferase-like" evidence="2">
    <location>
        <begin position="14"/>
        <end position="331"/>
    </location>
</feature>
<evidence type="ECO:0000256" key="1">
    <source>
        <dbReference type="ARBA" id="ARBA00023002"/>
    </source>
</evidence>
<organism evidence="3 4">
    <name type="scientific">Populibacterium corticicola</name>
    <dbReference type="NCBI Taxonomy" id="1812826"/>
    <lineage>
        <taxon>Bacteria</taxon>
        <taxon>Bacillati</taxon>
        <taxon>Actinomycetota</taxon>
        <taxon>Actinomycetes</taxon>
        <taxon>Micrococcales</taxon>
        <taxon>Jonesiaceae</taxon>
        <taxon>Populibacterium</taxon>
    </lineage>
</organism>